<dbReference type="InterPro" id="IPR013362">
    <property type="entry name" value="Pilus_4_PilV"/>
</dbReference>
<dbReference type="Pfam" id="PF22150">
    <property type="entry name" value="Tt1218-like"/>
    <property type="match status" value="1"/>
</dbReference>
<protein>
    <submittedName>
        <fullName evidence="3">Type IV pilus modification protein PilV</fullName>
    </submittedName>
</protein>
<keyword evidence="1" id="KW-0472">Membrane</keyword>
<keyword evidence="1" id="KW-0812">Transmembrane</keyword>
<feature type="transmembrane region" description="Helical" evidence="1">
    <location>
        <begin position="12"/>
        <end position="32"/>
    </location>
</feature>
<dbReference type="Pfam" id="PF07963">
    <property type="entry name" value="N_methyl"/>
    <property type="match status" value="1"/>
</dbReference>
<evidence type="ECO:0000313" key="3">
    <source>
        <dbReference type="EMBL" id="MRT01053.1"/>
    </source>
</evidence>
<dbReference type="InterPro" id="IPR012902">
    <property type="entry name" value="N_methyl_site"/>
</dbReference>
<dbReference type="InterPro" id="IPR054402">
    <property type="entry name" value="Tt1218-like_dom"/>
</dbReference>
<evidence type="ECO:0000313" key="4">
    <source>
        <dbReference type="Proteomes" id="UP000441032"/>
    </source>
</evidence>
<organism evidence="3 4">
    <name type="scientific">Ralstonia pickettii</name>
    <name type="common">Burkholderia pickettii</name>
    <dbReference type="NCBI Taxonomy" id="329"/>
    <lineage>
        <taxon>Bacteria</taxon>
        <taxon>Pseudomonadati</taxon>
        <taxon>Pseudomonadota</taxon>
        <taxon>Betaproteobacteria</taxon>
        <taxon>Burkholderiales</taxon>
        <taxon>Burkholderiaceae</taxon>
        <taxon>Ralstonia</taxon>
    </lineage>
</organism>
<dbReference type="AlphaFoldDB" id="A0A7X2HQY6"/>
<feature type="domain" description="Type IV pilin Tt1218-like" evidence="2">
    <location>
        <begin position="35"/>
        <end position="104"/>
    </location>
</feature>
<evidence type="ECO:0000259" key="2">
    <source>
        <dbReference type="Pfam" id="PF22150"/>
    </source>
</evidence>
<dbReference type="Proteomes" id="UP000441032">
    <property type="component" value="Unassembled WGS sequence"/>
</dbReference>
<accession>A0A7X2HQY6</accession>
<sequence length="167" mass="17441">MNARLLKSNSRGYALLEALIALLVISVGLIGFSRLQLVGMSSSNVSTQRSKAVYLAYEISDRIRANLSGYSAGAYSNLSGAASNPGCVSASTGCSAAQIAQNDYYEWSNELAAQLPQGAGVVCLTSTISSTATPAAPGCDGGGSVYAVMVWWTENGQQQMLAQRFKP</sequence>
<evidence type="ECO:0000256" key="1">
    <source>
        <dbReference type="SAM" id="Phobius"/>
    </source>
</evidence>
<dbReference type="NCBIfam" id="TIGR02523">
    <property type="entry name" value="type_IV_pilV"/>
    <property type="match status" value="1"/>
</dbReference>
<dbReference type="EMBL" id="WJYN01000009">
    <property type="protein sequence ID" value="MRT01053.1"/>
    <property type="molecule type" value="Genomic_DNA"/>
</dbReference>
<reference evidence="3 4" key="1">
    <citation type="submission" date="2019-11" db="EMBL/GenBank/DDBJ databases">
        <title>Phenotypic characterization of an OXA-22 and OXA-60 co-producing Ralstonia pickettii clinical strain.</title>
        <authorList>
            <person name="He F."/>
        </authorList>
    </citation>
    <scope>NUCLEOTIDE SEQUENCE [LARGE SCALE GENOMIC DNA]</scope>
    <source>
        <strain evidence="3 4">PSLESD1</strain>
    </source>
</reference>
<keyword evidence="1" id="KW-1133">Transmembrane helix</keyword>
<proteinExistence type="predicted"/>
<name>A0A7X2HQY6_RALPI</name>
<comment type="caution">
    <text evidence="3">The sequence shown here is derived from an EMBL/GenBank/DDBJ whole genome shotgun (WGS) entry which is preliminary data.</text>
</comment>
<gene>
    <name evidence="3" type="primary">pilV</name>
    <name evidence="3" type="ORF">GJQ57_20620</name>
</gene>
<dbReference type="RefSeq" id="WP_154208340.1">
    <property type="nucleotide sequence ID" value="NZ_WJYN01000009.1"/>
</dbReference>